<dbReference type="OMA" id="KCAQEEI"/>
<dbReference type="OrthoDB" id="2505969at2759"/>
<accession>F8QE29</accession>
<dbReference type="AlphaFoldDB" id="F8QE29"/>
<evidence type="ECO:0000313" key="2">
    <source>
        <dbReference type="Proteomes" id="UP000008063"/>
    </source>
</evidence>
<sequence>NWLSIGYNMRKQISRALAKRLGAIRTALQTYNWIAPKQNPPQPILEYSEIVSYATPGEFMLLKYLRHNILAKPWTVSANQQIAIKFFKIQCAKEEVLQLNVEVQRLHTWIDNKDRL</sequence>
<dbReference type="HOGENOM" id="CLU_2102812_0_0_1"/>
<gene>
    <name evidence="1" type="ORF">SERLA73DRAFT_64020</name>
</gene>
<dbReference type="EMBL" id="GL945492">
    <property type="protein sequence ID" value="EGN93404.1"/>
    <property type="molecule type" value="Genomic_DNA"/>
</dbReference>
<dbReference type="InParanoid" id="F8QE29"/>
<evidence type="ECO:0000313" key="1">
    <source>
        <dbReference type="EMBL" id="EGN93404.1"/>
    </source>
</evidence>
<name>F8QE29_SERL3</name>
<reference evidence="2" key="1">
    <citation type="journal article" date="2011" name="Science">
        <title>The plant cell wall-decomposing machinery underlies the functional diversity of forest fungi.</title>
        <authorList>
            <person name="Eastwood D.C."/>
            <person name="Floudas D."/>
            <person name="Binder M."/>
            <person name="Majcherczyk A."/>
            <person name="Schneider P."/>
            <person name="Aerts A."/>
            <person name="Asiegbu F.O."/>
            <person name="Baker S.E."/>
            <person name="Barry K."/>
            <person name="Bendiksby M."/>
            <person name="Blumentritt M."/>
            <person name="Coutinho P.M."/>
            <person name="Cullen D."/>
            <person name="de Vries R.P."/>
            <person name="Gathman A."/>
            <person name="Goodell B."/>
            <person name="Henrissat B."/>
            <person name="Ihrmark K."/>
            <person name="Kauserud H."/>
            <person name="Kohler A."/>
            <person name="LaButti K."/>
            <person name="Lapidus A."/>
            <person name="Lavin J.L."/>
            <person name="Lee Y.-H."/>
            <person name="Lindquist E."/>
            <person name="Lilly W."/>
            <person name="Lucas S."/>
            <person name="Morin E."/>
            <person name="Murat C."/>
            <person name="Oguiza J.A."/>
            <person name="Park J."/>
            <person name="Pisabarro A.G."/>
            <person name="Riley R."/>
            <person name="Rosling A."/>
            <person name="Salamov A."/>
            <person name="Schmidt O."/>
            <person name="Schmutz J."/>
            <person name="Skrede I."/>
            <person name="Stenlid J."/>
            <person name="Wiebenga A."/>
            <person name="Xie X."/>
            <person name="Kuees U."/>
            <person name="Hibbett D.S."/>
            <person name="Hoffmeister D."/>
            <person name="Hoegberg N."/>
            <person name="Martin F."/>
            <person name="Grigoriev I.V."/>
            <person name="Watkinson S.C."/>
        </authorList>
    </citation>
    <scope>NUCLEOTIDE SEQUENCE [LARGE SCALE GENOMIC DNA]</scope>
    <source>
        <strain evidence="2">strain S7.3</strain>
    </source>
</reference>
<proteinExistence type="predicted"/>
<organism evidence="2">
    <name type="scientific">Serpula lacrymans var. lacrymans (strain S7.3)</name>
    <name type="common">Dry rot fungus</name>
    <dbReference type="NCBI Taxonomy" id="936435"/>
    <lineage>
        <taxon>Eukaryota</taxon>
        <taxon>Fungi</taxon>
        <taxon>Dikarya</taxon>
        <taxon>Basidiomycota</taxon>
        <taxon>Agaricomycotina</taxon>
        <taxon>Agaricomycetes</taxon>
        <taxon>Agaricomycetidae</taxon>
        <taxon>Boletales</taxon>
        <taxon>Coniophorineae</taxon>
        <taxon>Serpulaceae</taxon>
        <taxon>Serpula</taxon>
    </lineage>
</organism>
<protein>
    <submittedName>
        <fullName evidence="1">Uncharacterized protein</fullName>
    </submittedName>
</protein>
<keyword evidence="2" id="KW-1185">Reference proteome</keyword>
<dbReference type="Proteomes" id="UP000008063">
    <property type="component" value="Unassembled WGS sequence"/>
</dbReference>
<feature type="non-terminal residue" evidence="1">
    <location>
        <position position="1"/>
    </location>
</feature>